<dbReference type="SUPFAM" id="SSF51338">
    <property type="entry name" value="Composite domain of metallo-dependent hydrolases"/>
    <property type="match status" value="1"/>
</dbReference>
<evidence type="ECO:0000259" key="1">
    <source>
        <dbReference type="Pfam" id="PF01979"/>
    </source>
</evidence>
<comment type="caution">
    <text evidence="2">The sequence shown here is derived from an EMBL/GenBank/DDBJ whole genome shotgun (WGS) entry which is preliminary data.</text>
</comment>
<sequence length="64" mass="6354">VRVAVAAGADPAQALAMATSVPADLIGAKAGRIAPGRAADLILLDADLHLTGIRDGAGWRAPRA</sequence>
<keyword evidence="3" id="KW-1185">Reference proteome</keyword>
<dbReference type="InterPro" id="IPR006680">
    <property type="entry name" value="Amidohydro-rel"/>
</dbReference>
<keyword evidence="2" id="KW-0378">Hydrolase</keyword>
<gene>
    <name evidence="2" type="ORF">FHD67_17700</name>
</gene>
<dbReference type="Proteomes" id="UP000304880">
    <property type="component" value="Unassembled WGS sequence"/>
</dbReference>
<dbReference type="EMBL" id="VDDC01000044">
    <property type="protein sequence ID" value="TNH37897.1"/>
    <property type="molecule type" value="Genomic_DNA"/>
</dbReference>
<organism evidence="2 3">
    <name type="scientific">Paracoccus haeundaensis</name>
    <dbReference type="NCBI Taxonomy" id="225362"/>
    <lineage>
        <taxon>Bacteria</taxon>
        <taxon>Pseudomonadati</taxon>
        <taxon>Pseudomonadota</taxon>
        <taxon>Alphaproteobacteria</taxon>
        <taxon>Rhodobacterales</taxon>
        <taxon>Paracoccaceae</taxon>
        <taxon>Paracoccus</taxon>
    </lineage>
</organism>
<feature type="domain" description="Amidohydrolase-related" evidence="1">
    <location>
        <begin position="4"/>
        <end position="47"/>
    </location>
</feature>
<dbReference type="RefSeq" id="WP_139599515.1">
    <property type="nucleotide sequence ID" value="NZ_VDDC01000044.1"/>
</dbReference>
<dbReference type="GO" id="GO:0016810">
    <property type="term" value="F:hydrolase activity, acting on carbon-nitrogen (but not peptide) bonds"/>
    <property type="evidence" value="ECO:0007669"/>
    <property type="project" value="InterPro"/>
</dbReference>
<evidence type="ECO:0000313" key="2">
    <source>
        <dbReference type="EMBL" id="TNH37897.1"/>
    </source>
</evidence>
<dbReference type="InterPro" id="IPR011059">
    <property type="entry name" value="Metal-dep_hydrolase_composite"/>
</dbReference>
<evidence type="ECO:0000313" key="3">
    <source>
        <dbReference type="Proteomes" id="UP000304880"/>
    </source>
</evidence>
<proteinExistence type="predicted"/>
<dbReference type="Gene3D" id="2.30.40.10">
    <property type="entry name" value="Urease, subunit C, domain 1"/>
    <property type="match status" value="1"/>
</dbReference>
<feature type="non-terminal residue" evidence="2">
    <location>
        <position position="1"/>
    </location>
</feature>
<accession>A0A5C4R2G5</accession>
<dbReference type="AlphaFoldDB" id="A0A5C4R2G5"/>
<dbReference type="Gene3D" id="3.20.20.140">
    <property type="entry name" value="Metal-dependent hydrolases"/>
    <property type="match status" value="1"/>
</dbReference>
<reference evidence="2 3" key="1">
    <citation type="submission" date="2019-06" db="EMBL/GenBank/DDBJ databases">
        <authorList>
            <person name="Li J."/>
        </authorList>
    </citation>
    <scope>NUCLEOTIDE SEQUENCE [LARGE SCALE GENOMIC DNA]</scope>
    <source>
        <strain evidence="2 3">CGMCC 1.8012</strain>
    </source>
</reference>
<protein>
    <submittedName>
        <fullName evidence="2">Amidohydrolase family protein</fullName>
    </submittedName>
</protein>
<name>A0A5C4R2G5_9RHOB</name>
<dbReference type="Pfam" id="PF01979">
    <property type="entry name" value="Amidohydro_1"/>
    <property type="match status" value="1"/>
</dbReference>